<dbReference type="InterPro" id="IPR011059">
    <property type="entry name" value="Metal-dep_hydrolase_composite"/>
</dbReference>
<accession>X1AL33</accession>
<dbReference type="Pfam" id="PF07969">
    <property type="entry name" value="Amidohydro_3"/>
    <property type="match status" value="1"/>
</dbReference>
<comment type="caution">
    <text evidence="2">The sequence shown here is derived from an EMBL/GenBank/DDBJ whole genome shotgun (WGS) entry which is preliminary data.</text>
</comment>
<dbReference type="PANTHER" id="PTHR11647">
    <property type="entry name" value="HYDRANTOINASE/DIHYDROPYRIMIDINASE FAMILY MEMBER"/>
    <property type="match status" value="1"/>
</dbReference>
<dbReference type="SUPFAM" id="SSF51556">
    <property type="entry name" value="Metallo-dependent hydrolases"/>
    <property type="match status" value="1"/>
</dbReference>
<evidence type="ECO:0000313" key="2">
    <source>
        <dbReference type="EMBL" id="GAG83300.1"/>
    </source>
</evidence>
<protein>
    <recommendedName>
        <fullName evidence="1">Amidohydrolase 3 domain-containing protein</fullName>
    </recommendedName>
</protein>
<dbReference type="GO" id="GO:0016812">
    <property type="term" value="F:hydrolase activity, acting on carbon-nitrogen (but not peptide) bonds, in cyclic amides"/>
    <property type="evidence" value="ECO:0007669"/>
    <property type="project" value="TreeGrafter"/>
</dbReference>
<dbReference type="InterPro" id="IPR032466">
    <property type="entry name" value="Metal_Hydrolase"/>
</dbReference>
<dbReference type="EMBL" id="BART01016562">
    <property type="protein sequence ID" value="GAG83300.1"/>
    <property type="molecule type" value="Genomic_DNA"/>
</dbReference>
<feature type="domain" description="Amidohydrolase 3" evidence="1">
    <location>
        <begin position="44"/>
        <end position="240"/>
    </location>
</feature>
<dbReference type="PANTHER" id="PTHR11647:SF1">
    <property type="entry name" value="COLLAPSIN RESPONSE MEDIATOR PROTEIN"/>
    <property type="match status" value="1"/>
</dbReference>
<proteinExistence type="predicted"/>
<dbReference type="GO" id="GO:0005829">
    <property type="term" value="C:cytosol"/>
    <property type="evidence" value="ECO:0007669"/>
    <property type="project" value="TreeGrafter"/>
</dbReference>
<organism evidence="2">
    <name type="scientific">marine sediment metagenome</name>
    <dbReference type="NCBI Taxonomy" id="412755"/>
    <lineage>
        <taxon>unclassified sequences</taxon>
        <taxon>metagenomes</taxon>
        <taxon>ecological metagenomes</taxon>
    </lineage>
</organism>
<dbReference type="SUPFAM" id="SSF51338">
    <property type="entry name" value="Composite domain of metallo-dependent hydrolases"/>
    <property type="match status" value="1"/>
</dbReference>
<evidence type="ECO:0000259" key="1">
    <source>
        <dbReference type="Pfam" id="PF07969"/>
    </source>
</evidence>
<dbReference type="Gene3D" id="3.20.20.140">
    <property type="entry name" value="Metal-dependent hydrolases"/>
    <property type="match status" value="1"/>
</dbReference>
<feature type="non-terminal residue" evidence="2">
    <location>
        <position position="280"/>
    </location>
</feature>
<dbReference type="AlphaFoldDB" id="X1AL33"/>
<gene>
    <name evidence="2" type="ORF">S01H4_31813</name>
</gene>
<dbReference type="InterPro" id="IPR013108">
    <property type="entry name" value="Amidohydro_3"/>
</dbReference>
<reference evidence="2" key="1">
    <citation type="journal article" date="2014" name="Front. Microbiol.">
        <title>High frequency of phylogenetically diverse reductive dehalogenase-homologous genes in deep subseafloor sedimentary metagenomes.</title>
        <authorList>
            <person name="Kawai M."/>
            <person name="Futagami T."/>
            <person name="Toyoda A."/>
            <person name="Takaki Y."/>
            <person name="Nishi S."/>
            <person name="Hori S."/>
            <person name="Arai W."/>
            <person name="Tsubouchi T."/>
            <person name="Morono Y."/>
            <person name="Uchiyama I."/>
            <person name="Ito T."/>
            <person name="Fujiyama A."/>
            <person name="Inagaki F."/>
            <person name="Takami H."/>
        </authorList>
    </citation>
    <scope>NUCLEOTIDE SEQUENCE</scope>
    <source>
        <strain evidence="2">Expedition CK06-06</strain>
    </source>
</reference>
<sequence length="280" mass="29630">MIDLLVANGRVVDGSGQPAYPADVAISGERIVSVGDLAHVEAARTIDATGMVVSPGFIDIHTHSDLSLLVEPEGMSKVRQGVTTEVTGNCGYSPYPVAPEGADAICEMMSGLHGEEVDWMWTDLAGYRDIAAERGLGINVAPLVGHGALRGAVVGFEDRRATSDHITAMQRLVAEAMEQGAFGLSTGLTLAPSAYGDTDEVVALAEAMAFYPGRFYTSHIRLWAGYHIKGVAEAIEIGRRANVPVQVSHMAVNDPPYWGRADSVIAVCEDAVADGFDVTF</sequence>
<name>X1AL33_9ZZZZ</name>
<dbReference type="InterPro" id="IPR050378">
    <property type="entry name" value="Metallo-dep_Hydrolases_sf"/>
</dbReference>